<dbReference type="PANTHER" id="PTHR31084">
    <property type="entry name" value="ALPHA-L-FUCOSIDASE 2"/>
    <property type="match status" value="1"/>
</dbReference>
<proteinExistence type="predicted"/>
<evidence type="ECO:0000259" key="2">
    <source>
        <dbReference type="Pfam" id="PF22124"/>
    </source>
</evidence>
<accession>A0A6A6ABR9</accession>
<dbReference type="InterPro" id="IPR008928">
    <property type="entry name" value="6-hairpin_glycosidase_sf"/>
</dbReference>
<evidence type="ECO:0000259" key="1">
    <source>
        <dbReference type="Pfam" id="PF21307"/>
    </source>
</evidence>
<evidence type="ECO:0000313" key="4">
    <source>
        <dbReference type="Proteomes" id="UP000799771"/>
    </source>
</evidence>
<dbReference type="OrthoDB" id="2848340at2759"/>
<protein>
    <submittedName>
        <fullName evidence="3">Glycoside hydrolase family 95 protein</fullName>
    </submittedName>
</protein>
<dbReference type="Pfam" id="PF21307">
    <property type="entry name" value="Glyco_hydro_95_C"/>
    <property type="match status" value="1"/>
</dbReference>
<dbReference type="AlphaFoldDB" id="A0A6A6ABR9"/>
<organism evidence="3 4">
    <name type="scientific">Dothidotthia symphoricarpi CBS 119687</name>
    <dbReference type="NCBI Taxonomy" id="1392245"/>
    <lineage>
        <taxon>Eukaryota</taxon>
        <taxon>Fungi</taxon>
        <taxon>Dikarya</taxon>
        <taxon>Ascomycota</taxon>
        <taxon>Pezizomycotina</taxon>
        <taxon>Dothideomycetes</taxon>
        <taxon>Pleosporomycetidae</taxon>
        <taxon>Pleosporales</taxon>
        <taxon>Dothidotthiaceae</taxon>
        <taxon>Dothidotthia</taxon>
    </lineage>
</organism>
<name>A0A6A6ABR9_9PLEO</name>
<feature type="domain" description="Glycosyl hydrolase family 95 catalytic" evidence="2">
    <location>
        <begin position="4"/>
        <end position="331"/>
    </location>
</feature>
<sequence length="441" mass="48964">MFCFQPAWGSKYTININLQMNYWAAHTSNLSECELPLFDLLERMAINGARTAAEVYGSRGWCAHHGTDIFGDTETQDRWMPATLWPLGGAWLCTHIWEHYSFTGNLGLLQRMLPVLEGCCQFLLDFLIPDSSGQYLVTSPSLSPENSFDCEGGETGVFCEGSTIDMEIVRQVFRHYILATSASKDAIFSTAITKDVLDALSRLQPMVISPETATIQEWGLTDHRETELGHRHVSHLYALHPGDTITPTITPKLTMAAEKTLLRRLEHGGGHTGWSRAWLINFWARLRNPSQCAENIQALLRDSTLSNMLDTHPPFQIDGNFGGAAGIIECLVQSHEVSIADQGSPVNTIQLLPSCPMEWNKGSVKGVKCRGGFELDFSWNDGRIHGPVVVRSQFGNAALLVFHDAGSHAFDLSIKAAVPESRGEHFVSHSTFPRPSEVHRF</sequence>
<keyword evidence="4" id="KW-1185">Reference proteome</keyword>
<dbReference type="SUPFAM" id="SSF48208">
    <property type="entry name" value="Six-hairpin glycosidases"/>
    <property type="match status" value="1"/>
</dbReference>
<dbReference type="PANTHER" id="PTHR31084:SF18">
    <property type="entry name" value="GLYCOSYL HYDROLASE FAMILY 95 N-TERMINAL DOMAIN-CONTAINING PROTEIN"/>
    <property type="match status" value="1"/>
</dbReference>
<reference evidence="3" key="1">
    <citation type="journal article" date="2020" name="Stud. Mycol.">
        <title>101 Dothideomycetes genomes: a test case for predicting lifestyles and emergence of pathogens.</title>
        <authorList>
            <person name="Haridas S."/>
            <person name="Albert R."/>
            <person name="Binder M."/>
            <person name="Bloem J."/>
            <person name="Labutti K."/>
            <person name="Salamov A."/>
            <person name="Andreopoulos B."/>
            <person name="Baker S."/>
            <person name="Barry K."/>
            <person name="Bills G."/>
            <person name="Bluhm B."/>
            <person name="Cannon C."/>
            <person name="Castanera R."/>
            <person name="Culley D."/>
            <person name="Daum C."/>
            <person name="Ezra D."/>
            <person name="Gonzalez J."/>
            <person name="Henrissat B."/>
            <person name="Kuo A."/>
            <person name="Liang C."/>
            <person name="Lipzen A."/>
            <person name="Lutzoni F."/>
            <person name="Magnuson J."/>
            <person name="Mondo S."/>
            <person name="Nolan M."/>
            <person name="Ohm R."/>
            <person name="Pangilinan J."/>
            <person name="Park H.-J."/>
            <person name="Ramirez L."/>
            <person name="Alfaro M."/>
            <person name="Sun H."/>
            <person name="Tritt A."/>
            <person name="Yoshinaga Y."/>
            <person name="Zwiers L.-H."/>
            <person name="Turgeon B."/>
            <person name="Goodwin S."/>
            <person name="Spatafora J."/>
            <person name="Crous P."/>
            <person name="Grigoriev I."/>
        </authorList>
    </citation>
    <scope>NUCLEOTIDE SEQUENCE</scope>
    <source>
        <strain evidence="3">CBS 119687</strain>
    </source>
</reference>
<dbReference type="InterPro" id="IPR012341">
    <property type="entry name" value="6hp_glycosidase-like_sf"/>
</dbReference>
<dbReference type="InterPro" id="IPR054363">
    <property type="entry name" value="GH95_cat"/>
</dbReference>
<dbReference type="GO" id="GO:0004560">
    <property type="term" value="F:alpha-L-fucosidase activity"/>
    <property type="evidence" value="ECO:0007669"/>
    <property type="project" value="TreeGrafter"/>
</dbReference>
<gene>
    <name evidence="3" type="ORF">P153DRAFT_368039</name>
</gene>
<dbReference type="RefSeq" id="XP_033522550.1">
    <property type="nucleotide sequence ID" value="XM_033668417.1"/>
</dbReference>
<dbReference type="Pfam" id="PF22124">
    <property type="entry name" value="Glyco_hydro_95_cat"/>
    <property type="match status" value="1"/>
</dbReference>
<dbReference type="GO" id="GO:0005975">
    <property type="term" value="P:carbohydrate metabolic process"/>
    <property type="evidence" value="ECO:0007669"/>
    <property type="project" value="InterPro"/>
</dbReference>
<dbReference type="EMBL" id="ML977509">
    <property type="protein sequence ID" value="KAF2128161.1"/>
    <property type="molecule type" value="Genomic_DNA"/>
</dbReference>
<feature type="domain" description="Alpha fucosidase A-like C-terminal" evidence="1">
    <location>
        <begin position="346"/>
        <end position="399"/>
    </location>
</feature>
<dbReference type="Gene3D" id="1.50.10.10">
    <property type="match status" value="1"/>
</dbReference>
<dbReference type="InterPro" id="IPR049053">
    <property type="entry name" value="AFCA-like_C"/>
</dbReference>
<keyword evidence="3" id="KW-0378">Hydrolase</keyword>
<dbReference type="GeneID" id="54408849"/>
<dbReference type="Proteomes" id="UP000799771">
    <property type="component" value="Unassembled WGS sequence"/>
</dbReference>
<evidence type="ECO:0000313" key="3">
    <source>
        <dbReference type="EMBL" id="KAF2128161.1"/>
    </source>
</evidence>